<evidence type="ECO:0000313" key="11">
    <source>
        <dbReference type="Proteomes" id="UP000029878"/>
    </source>
</evidence>
<dbReference type="Pfam" id="PF00275">
    <property type="entry name" value="EPSP_synthase"/>
    <property type="match status" value="1"/>
</dbReference>
<dbReference type="EMBL" id="JRPL02000013">
    <property type="protein sequence ID" value="TLD82971.1"/>
    <property type="molecule type" value="Genomic_DNA"/>
</dbReference>
<dbReference type="Gene3D" id="3.65.10.10">
    <property type="entry name" value="Enolpyruvate transferase domain"/>
    <property type="match status" value="2"/>
</dbReference>
<dbReference type="EC" id="2.5.1.19" evidence="8"/>
<evidence type="ECO:0000256" key="1">
    <source>
        <dbReference type="ARBA" id="ARBA00004811"/>
    </source>
</evidence>
<comment type="catalytic activity">
    <reaction evidence="7">
        <text>3-phosphoshikimate + phosphoenolpyruvate = 5-O-(1-carboxyvinyl)-3-phosphoshikimate + phosphate</text>
        <dbReference type="Rhea" id="RHEA:21256"/>
        <dbReference type="ChEBI" id="CHEBI:43474"/>
        <dbReference type="ChEBI" id="CHEBI:57701"/>
        <dbReference type="ChEBI" id="CHEBI:58702"/>
        <dbReference type="ChEBI" id="CHEBI:145989"/>
        <dbReference type="EC" id="2.5.1.19"/>
    </reaction>
    <physiologicalReaction direction="left-to-right" evidence="7">
        <dbReference type="Rhea" id="RHEA:21257"/>
    </physiologicalReaction>
</comment>
<feature type="binding site" evidence="8">
    <location>
        <position position="24"/>
    </location>
    <ligand>
        <name>3-phosphoshikimate</name>
        <dbReference type="ChEBI" id="CHEBI:145989"/>
    </ligand>
</feature>
<dbReference type="InterPro" id="IPR001986">
    <property type="entry name" value="Enolpyruvate_Tfrase_dom"/>
</dbReference>
<feature type="binding site" evidence="8">
    <location>
        <position position="23"/>
    </location>
    <ligand>
        <name>phosphoenolpyruvate</name>
        <dbReference type="ChEBI" id="CHEBI:58702"/>
    </ligand>
</feature>
<feature type="binding site" evidence="8">
    <location>
        <position position="357"/>
    </location>
    <ligand>
        <name>3-phosphoshikimate</name>
        <dbReference type="ChEBI" id="CHEBI:145989"/>
    </ligand>
</feature>
<keyword evidence="5 8" id="KW-0808">Transferase</keyword>
<feature type="binding site" evidence="8">
    <location>
        <position position="402"/>
    </location>
    <ligand>
        <name>phosphoenolpyruvate</name>
        <dbReference type="ChEBI" id="CHEBI:58702"/>
    </ligand>
</feature>
<dbReference type="SUPFAM" id="SSF55205">
    <property type="entry name" value="EPT/RTPC-like"/>
    <property type="match status" value="1"/>
</dbReference>
<dbReference type="PROSITE" id="PS00885">
    <property type="entry name" value="EPSP_SYNTHASE_2"/>
    <property type="match status" value="1"/>
</dbReference>
<feature type="binding site" evidence="8">
    <location>
        <position position="94"/>
    </location>
    <ligand>
        <name>phosphoenolpyruvate</name>
        <dbReference type="ChEBI" id="CHEBI:58702"/>
    </ligand>
</feature>
<evidence type="ECO:0000256" key="5">
    <source>
        <dbReference type="ARBA" id="ARBA00022679"/>
    </source>
</evidence>
<feature type="domain" description="Enolpyruvate transferase" evidence="9">
    <location>
        <begin position="12"/>
        <end position="434"/>
    </location>
</feature>
<dbReference type="NCBIfam" id="TIGR01356">
    <property type="entry name" value="aroA"/>
    <property type="match status" value="1"/>
</dbReference>
<dbReference type="HAMAP" id="MF_00210">
    <property type="entry name" value="EPSP_synth"/>
    <property type="match status" value="1"/>
</dbReference>
<feature type="binding site" evidence="8">
    <location>
        <position position="175"/>
    </location>
    <ligand>
        <name>3-phosphoshikimate</name>
        <dbReference type="ChEBI" id="CHEBI:145989"/>
    </ligand>
</feature>
<dbReference type="RefSeq" id="WP_034346414.1">
    <property type="nucleotide sequence ID" value="NZ_FZNG01000003.1"/>
</dbReference>
<evidence type="ECO:0000256" key="8">
    <source>
        <dbReference type="HAMAP-Rule" id="MF_00210"/>
    </source>
</evidence>
<protein>
    <recommendedName>
        <fullName evidence="8">3-phosphoshikimate 1-carboxyvinyltransferase</fullName>
        <ecNumber evidence="8">2.5.1.19</ecNumber>
    </recommendedName>
    <alternativeName>
        <fullName evidence="8">5-enolpyruvylshikimate-3-phosphate synthase</fullName>
        <shortName evidence="8">EPSP synthase</shortName>
        <shortName evidence="8">EPSPS</shortName>
    </alternativeName>
</protein>
<dbReference type="GO" id="GO:0009423">
    <property type="term" value="P:chorismate biosynthetic process"/>
    <property type="evidence" value="ECO:0007669"/>
    <property type="project" value="UniProtKB-UniRule"/>
</dbReference>
<keyword evidence="3 8" id="KW-0963">Cytoplasm</keyword>
<comment type="similarity">
    <text evidence="2 8">Belongs to the EPSP synthase family.</text>
</comment>
<feature type="active site" description="Proton acceptor" evidence="8">
    <location>
        <position position="330"/>
    </location>
</feature>
<name>A0A4U8SAL7_9HELI</name>
<comment type="caution">
    <text evidence="8">Lacks conserved residue(s) required for the propagation of feature annotation.</text>
</comment>
<dbReference type="InterPro" id="IPR036968">
    <property type="entry name" value="Enolpyruvate_Tfrase_sf"/>
</dbReference>
<comment type="caution">
    <text evidence="10">The sequence shown here is derived from an EMBL/GenBank/DDBJ whole genome shotgun (WGS) entry which is preliminary data.</text>
</comment>
<dbReference type="InterPro" id="IPR013792">
    <property type="entry name" value="RNA3'P_cycl/enolpyr_Trfase_a/b"/>
</dbReference>
<feature type="binding site" evidence="8">
    <location>
        <position position="177"/>
    </location>
    <ligand>
        <name>3-phosphoshikimate</name>
        <dbReference type="ChEBI" id="CHEBI:145989"/>
    </ligand>
</feature>
<dbReference type="GO" id="GO:0009073">
    <property type="term" value="P:aromatic amino acid family biosynthetic process"/>
    <property type="evidence" value="ECO:0007669"/>
    <property type="project" value="UniProtKB-KW"/>
</dbReference>
<dbReference type="CDD" id="cd01556">
    <property type="entry name" value="EPSP_synthase"/>
    <property type="match status" value="1"/>
</dbReference>
<evidence type="ECO:0000259" key="9">
    <source>
        <dbReference type="Pfam" id="PF00275"/>
    </source>
</evidence>
<dbReference type="GO" id="GO:0008652">
    <property type="term" value="P:amino acid biosynthetic process"/>
    <property type="evidence" value="ECO:0007669"/>
    <property type="project" value="UniProtKB-KW"/>
</dbReference>
<dbReference type="OrthoDB" id="9809920at2"/>
<dbReference type="UniPathway" id="UPA00053">
    <property type="reaction ID" value="UER00089"/>
</dbReference>
<feature type="binding site" evidence="8">
    <location>
        <position position="361"/>
    </location>
    <ligand>
        <name>phosphoenolpyruvate</name>
        <dbReference type="ChEBI" id="CHEBI:58702"/>
    </ligand>
</feature>
<feature type="binding site" evidence="8">
    <location>
        <position position="177"/>
    </location>
    <ligand>
        <name>phosphoenolpyruvate</name>
        <dbReference type="ChEBI" id="CHEBI:58702"/>
    </ligand>
</feature>
<dbReference type="PIRSF" id="PIRSF000505">
    <property type="entry name" value="EPSPS"/>
    <property type="match status" value="1"/>
</dbReference>
<dbReference type="AlphaFoldDB" id="A0A4U8SAL7"/>
<evidence type="ECO:0000256" key="4">
    <source>
        <dbReference type="ARBA" id="ARBA00022605"/>
    </source>
</evidence>
<reference evidence="10 11" key="1">
    <citation type="journal article" date="2014" name="Genome Announc.">
        <title>Draft genome sequences of eight enterohepatic helicobacter species isolated from both laboratory and wild rodents.</title>
        <authorList>
            <person name="Sheh A."/>
            <person name="Shen Z."/>
            <person name="Fox J.G."/>
        </authorList>
    </citation>
    <scope>NUCLEOTIDE SEQUENCE [LARGE SCALE GENOMIC DNA]</scope>
    <source>
        <strain evidence="10 11">ATCC 700114</strain>
    </source>
</reference>
<dbReference type="GO" id="GO:0005737">
    <property type="term" value="C:cytoplasm"/>
    <property type="evidence" value="ECO:0007669"/>
    <property type="project" value="UniProtKB-SubCell"/>
</dbReference>
<comment type="subcellular location">
    <subcellularLocation>
        <location evidence="8">Cytoplasm</location>
    </subcellularLocation>
</comment>
<feature type="binding site" evidence="8">
    <location>
        <position position="28"/>
    </location>
    <ligand>
        <name>3-phosphoshikimate</name>
        <dbReference type="ChEBI" id="CHEBI:145989"/>
    </ligand>
</feature>
<comment type="subunit">
    <text evidence="8">Monomer.</text>
</comment>
<proteinExistence type="inferred from homology"/>
<dbReference type="Proteomes" id="UP000029878">
    <property type="component" value="Unassembled WGS sequence"/>
</dbReference>
<feature type="binding site" evidence="8">
    <location>
        <position position="330"/>
    </location>
    <ligand>
        <name>3-phosphoshikimate</name>
        <dbReference type="ChEBI" id="CHEBI:145989"/>
    </ligand>
</feature>
<comment type="pathway">
    <text evidence="1 8">Metabolic intermediate biosynthesis; chorismate biosynthesis; chorismate from D-erythrose 4-phosphate and phosphoenolpyruvate: step 6/7.</text>
</comment>
<gene>
    <name evidence="8 10" type="primary">aroA</name>
    <name evidence="10" type="ORF">LS81_006395</name>
</gene>
<dbReference type="PROSITE" id="PS00104">
    <property type="entry name" value="EPSP_SYNTHASE_1"/>
    <property type="match status" value="1"/>
</dbReference>
<evidence type="ECO:0000313" key="10">
    <source>
        <dbReference type="EMBL" id="TLD82971.1"/>
    </source>
</evidence>
<dbReference type="InterPro" id="IPR023193">
    <property type="entry name" value="EPSP_synthase_CS"/>
</dbReference>
<dbReference type="InterPro" id="IPR006264">
    <property type="entry name" value="EPSP_synthase"/>
</dbReference>
<dbReference type="GO" id="GO:0003866">
    <property type="term" value="F:3-phosphoshikimate 1-carboxyvinyltransferase activity"/>
    <property type="evidence" value="ECO:0007669"/>
    <property type="project" value="UniProtKB-UniRule"/>
</dbReference>
<sequence length="448" mass="49315">MNLEILPVQQNIHADLDILASDKSLSHRVCMFSLFADSTCRIKHFLRAEDTQRSLTIAQSLGLHVSEENGDLLLTPPKKGLQTPSDILYCGNSGTSMRLFTGLLAGANLYAVLCGDVYLHVRPMGRILKPLRTIGANIASRTIQSQDSTKEVAPLCVIPSTQSLKGFTYHSQIASAQVKSALILAALQGNEESVFSECELSRDHTENMLYALQKKPYLQNKDDKLYITPFSTFGMQNAPLKAFDVSIPNDPSSAFFFAVLASILPNTSITLRRVMINKTRIEAFRILEKMGAKIWYENISNDYEKTADITISSAELQAITIEENIAWLIDEIPALSIACSVAKGTSKIRNAAELRVKESDRISVVLHGLKNFGIQTIEYSDGFDIIGGSLQKGVVNSKGDHRIAMSFAIAACVCGGTILDSECIHTSFPNFIELLSRFTTIHKTHTHV</sequence>
<feature type="binding site" evidence="8">
    <location>
        <position position="122"/>
    </location>
    <ligand>
        <name>phosphoenolpyruvate</name>
        <dbReference type="ChEBI" id="CHEBI:58702"/>
    </ligand>
</feature>
<evidence type="ECO:0000256" key="3">
    <source>
        <dbReference type="ARBA" id="ARBA00022490"/>
    </source>
</evidence>
<organism evidence="10 11">
    <name type="scientific">Helicobacter trogontum</name>
    <dbReference type="NCBI Taxonomy" id="50960"/>
    <lineage>
        <taxon>Bacteria</taxon>
        <taxon>Pseudomonadati</taxon>
        <taxon>Campylobacterota</taxon>
        <taxon>Epsilonproteobacteria</taxon>
        <taxon>Campylobacterales</taxon>
        <taxon>Helicobacteraceae</taxon>
        <taxon>Helicobacter</taxon>
    </lineage>
</organism>
<evidence type="ECO:0000256" key="7">
    <source>
        <dbReference type="ARBA" id="ARBA00044633"/>
    </source>
</evidence>
<dbReference type="PANTHER" id="PTHR21090">
    <property type="entry name" value="AROM/DEHYDROQUINATE SYNTHASE"/>
    <property type="match status" value="1"/>
</dbReference>
<comment type="function">
    <text evidence="8">Catalyzes the transfer of the enolpyruvyl moiety of phosphoenolpyruvate (PEP) to the 5-hydroxyl of shikimate-3-phosphate (S3P) to produce enolpyruvyl shikimate-3-phosphate and inorganic phosphate.</text>
</comment>
<dbReference type="PANTHER" id="PTHR21090:SF5">
    <property type="entry name" value="PENTAFUNCTIONAL AROM POLYPEPTIDE"/>
    <property type="match status" value="1"/>
</dbReference>
<keyword evidence="4 8" id="KW-0028">Amino-acid biosynthesis</keyword>
<evidence type="ECO:0000256" key="6">
    <source>
        <dbReference type="ARBA" id="ARBA00023141"/>
    </source>
</evidence>
<dbReference type="FunFam" id="3.65.10.10:FF:000005">
    <property type="entry name" value="3-phosphoshikimate 1-carboxyvinyltransferase"/>
    <property type="match status" value="1"/>
</dbReference>
<evidence type="ECO:0000256" key="2">
    <source>
        <dbReference type="ARBA" id="ARBA00009948"/>
    </source>
</evidence>
<feature type="binding site" evidence="8">
    <location>
        <position position="23"/>
    </location>
    <ligand>
        <name>3-phosphoshikimate</name>
        <dbReference type="ChEBI" id="CHEBI:145989"/>
    </ligand>
</feature>
<accession>A0A4U8SAL7</accession>
<keyword evidence="6 8" id="KW-0057">Aromatic amino acid biosynthesis</keyword>